<evidence type="ECO:0000313" key="3">
    <source>
        <dbReference type="EMBL" id="KTR28642.1"/>
    </source>
</evidence>
<dbReference type="InterPro" id="IPR021324">
    <property type="entry name" value="DUF2929"/>
</dbReference>
<dbReference type="EMBL" id="LNQL01000002">
    <property type="protein sequence ID" value="KSU49095.1"/>
    <property type="molecule type" value="Genomic_DNA"/>
</dbReference>
<gene>
    <name evidence="2" type="ORF">AS033_06880</name>
    <name evidence="3" type="ORF">RSA11_00790</name>
    <name evidence="4" type="ORF">SZL87_07880</name>
</gene>
<dbReference type="EMBL" id="LDQV01000003">
    <property type="protein sequence ID" value="KTR28642.1"/>
    <property type="molecule type" value="Genomic_DNA"/>
</dbReference>
<feature type="transmembrane region" description="Helical" evidence="1">
    <location>
        <begin position="33"/>
        <end position="52"/>
    </location>
</feature>
<evidence type="ECO:0000256" key="1">
    <source>
        <dbReference type="SAM" id="Phobius"/>
    </source>
</evidence>
<sequence length="64" mass="6886">MRFLVTFFWSFLLVNTAVFIVSAVDAVTYSFGFATAMSVVTSLVVFALDAVNEDLGLGQGTKAE</sequence>
<dbReference type="Proteomes" id="UP001387110">
    <property type="component" value="Unassembled WGS sequence"/>
</dbReference>
<organism evidence="2 5">
    <name type="scientific">Exiguobacterium indicum</name>
    <dbReference type="NCBI Taxonomy" id="296995"/>
    <lineage>
        <taxon>Bacteria</taxon>
        <taxon>Bacillati</taxon>
        <taxon>Bacillota</taxon>
        <taxon>Bacilli</taxon>
        <taxon>Bacillales</taxon>
        <taxon>Bacillales Family XII. Incertae Sedis</taxon>
        <taxon>Exiguobacterium</taxon>
    </lineage>
</organism>
<comment type="caution">
    <text evidence="2">The sequence shown here is derived from an EMBL/GenBank/DDBJ whole genome shotgun (WGS) entry which is preliminary data.</text>
</comment>
<keyword evidence="1" id="KW-0472">Membrane</keyword>
<evidence type="ECO:0000313" key="7">
    <source>
        <dbReference type="Proteomes" id="UP001387110"/>
    </source>
</evidence>
<dbReference type="AlphaFoldDB" id="A0A0V8GFN3"/>
<dbReference type="Proteomes" id="UP000072605">
    <property type="component" value="Unassembled WGS sequence"/>
</dbReference>
<proteinExistence type="predicted"/>
<reference evidence="2 5" key="1">
    <citation type="journal article" date="2015" name="Int. J. Syst. Evol. Microbiol.">
        <title>Exiguobacterium enclense sp. nov., isolated from sediment.</title>
        <authorList>
            <person name="Dastager S.G."/>
            <person name="Mawlankar R."/>
            <person name="Sonalkar V.V."/>
            <person name="Thorat M.N."/>
            <person name="Mual P."/>
            <person name="Verma A."/>
            <person name="Krishnamurthi S."/>
            <person name="Tang S.K."/>
            <person name="Li W.J."/>
        </authorList>
    </citation>
    <scope>NUCLEOTIDE SEQUENCE [LARGE SCALE GENOMIC DNA]</scope>
    <source>
        <strain evidence="2 5">NIO-1109</strain>
    </source>
</reference>
<reference evidence="3 6" key="2">
    <citation type="journal article" date="2016" name="Front. Microbiol.">
        <title>Genomic Resource of Rice Seed Associated Bacteria.</title>
        <authorList>
            <person name="Midha S."/>
            <person name="Bansal K."/>
            <person name="Sharma S."/>
            <person name="Kumar N."/>
            <person name="Patil P.P."/>
            <person name="Chaudhry V."/>
            <person name="Patil P.B."/>
        </authorList>
    </citation>
    <scope>NUCLEOTIDE SEQUENCE [LARGE SCALE GENOMIC DNA]</scope>
    <source>
        <strain evidence="3 6">RSA11</strain>
    </source>
</reference>
<keyword evidence="1" id="KW-1133">Transmembrane helix</keyword>
<dbReference type="GeneID" id="90835934"/>
<dbReference type="Pfam" id="PF11151">
    <property type="entry name" value="DUF2929"/>
    <property type="match status" value="1"/>
</dbReference>
<protein>
    <submittedName>
        <fullName evidence="3">Membrane protein</fullName>
    </submittedName>
    <submittedName>
        <fullName evidence="4">YjzD family protein</fullName>
    </submittedName>
</protein>
<evidence type="ECO:0000313" key="2">
    <source>
        <dbReference type="EMBL" id="KSU49095.1"/>
    </source>
</evidence>
<dbReference type="Proteomes" id="UP000053797">
    <property type="component" value="Unassembled WGS sequence"/>
</dbReference>
<evidence type="ECO:0000313" key="5">
    <source>
        <dbReference type="Proteomes" id="UP000053797"/>
    </source>
</evidence>
<dbReference type="RefSeq" id="WP_023467415.1">
    <property type="nucleotide sequence ID" value="NZ_FMYN01000002.1"/>
</dbReference>
<keyword evidence="1" id="KW-0812">Transmembrane</keyword>
<name>A0A0V8GFN3_9BACL</name>
<keyword evidence="7" id="KW-1185">Reference proteome</keyword>
<dbReference type="OrthoDB" id="2440739at2"/>
<dbReference type="EMBL" id="JBAWKY010000002">
    <property type="protein sequence ID" value="MEI4462335.1"/>
    <property type="molecule type" value="Genomic_DNA"/>
</dbReference>
<evidence type="ECO:0000313" key="6">
    <source>
        <dbReference type="Proteomes" id="UP000072605"/>
    </source>
</evidence>
<reference evidence="4 7" key="3">
    <citation type="submission" date="2023-12" db="EMBL/GenBank/DDBJ databases">
        <authorList>
            <person name="Easwaran N."/>
            <person name="Lazarus H.P.S."/>
        </authorList>
    </citation>
    <scope>NUCLEOTIDE SEQUENCE [LARGE SCALE GENOMIC DNA]</scope>
    <source>
        <strain evidence="4 7">VIT-2023</strain>
    </source>
</reference>
<accession>A0A0V8GFN3</accession>
<evidence type="ECO:0000313" key="4">
    <source>
        <dbReference type="EMBL" id="MEI4462335.1"/>
    </source>
</evidence>